<protein>
    <recommendedName>
        <fullName evidence="2">HNH nuclease domain-containing protein</fullName>
    </recommendedName>
</protein>
<gene>
    <name evidence="3" type="ORF">K435DRAFT_799224</name>
</gene>
<dbReference type="EMBL" id="ML179233">
    <property type="protein sequence ID" value="THU94042.1"/>
    <property type="molecule type" value="Genomic_DNA"/>
</dbReference>
<evidence type="ECO:0000313" key="4">
    <source>
        <dbReference type="Proteomes" id="UP000297245"/>
    </source>
</evidence>
<evidence type="ECO:0000259" key="2">
    <source>
        <dbReference type="Pfam" id="PF13391"/>
    </source>
</evidence>
<feature type="domain" description="HNH nuclease" evidence="2">
    <location>
        <begin position="158"/>
        <end position="234"/>
    </location>
</feature>
<feature type="region of interest" description="Disordered" evidence="1">
    <location>
        <begin position="346"/>
        <end position="399"/>
    </location>
</feature>
<name>A0A4S8LWM2_DENBC</name>
<organism evidence="3 4">
    <name type="scientific">Dendrothele bispora (strain CBS 962.96)</name>
    <dbReference type="NCBI Taxonomy" id="1314807"/>
    <lineage>
        <taxon>Eukaryota</taxon>
        <taxon>Fungi</taxon>
        <taxon>Dikarya</taxon>
        <taxon>Basidiomycota</taxon>
        <taxon>Agaricomycotina</taxon>
        <taxon>Agaricomycetes</taxon>
        <taxon>Agaricomycetidae</taxon>
        <taxon>Agaricales</taxon>
        <taxon>Agaricales incertae sedis</taxon>
        <taxon>Dendrothele</taxon>
    </lineage>
</organism>
<feature type="compositionally biased region" description="Polar residues" evidence="1">
    <location>
        <begin position="373"/>
        <end position="395"/>
    </location>
</feature>
<feature type="compositionally biased region" description="Acidic residues" evidence="1">
    <location>
        <begin position="346"/>
        <end position="372"/>
    </location>
</feature>
<evidence type="ECO:0000313" key="3">
    <source>
        <dbReference type="EMBL" id="THU94042.1"/>
    </source>
</evidence>
<dbReference type="InterPro" id="IPR003615">
    <property type="entry name" value="HNH_nuc"/>
</dbReference>
<proteinExistence type="predicted"/>
<reference evidence="3 4" key="1">
    <citation type="journal article" date="2019" name="Nat. Ecol. Evol.">
        <title>Megaphylogeny resolves global patterns of mushroom evolution.</title>
        <authorList>
            <person name="Varga T."/>
            <person name="Krizsan K."/>
            <person name="Foldi C."/>
            <person name="Dima B."/>
            <person name="Sanchez-Garcia M."/>
            <person name="Sanchez-Ramirez S."/>
            <person name="Szollosi G.J."/>
            <person name="Szarkandi J.G."/>
            <person name="Papp V."/>
            <person name="Albert L."/>
            <person name="Andreopoulos W."/>
            <person name="Angelini C."/>
            <person name="Antonin V."/>
            <person name="Barry K.W."/>
            <person name="Bougher N.L."/>
            <person name="Buchanan P."/>
            <person name="Buyck B."/>
            <person name="Bense V."/>
            <person name="Catcheside P."/>
            <person name="Chovatia M."/>
            <person name="Cooper J."/>
            <person name="Damon W."/>
            <person name="Desjardin D."/>
            <person name="Finy P."/>
            <person name="Geml J."/>
            <person name="Haridas S."/>
            <person name="Hughes K."/>
            <person name="Justo A."/>
            <person name="Karasinski D."/>
            <person name="Kautmanova I."/>
            <person name="Kiss B."/>
            <person name="Kocsube S."/>
            <person name="Kotiranta H."/>
            <person name="LaButti K.M."/>
            <person name="Lechner B.E."/>
            <person name="Liimatainen K."/>
            <person name="Lipzen A."/>
            <person name="Lukacs Z."/>
            <person name="Mihaltcheva S."/>
            <person name="Morgado L.N."/>
            <person name="Niskanen T."/>
            <person name="Noordeloos M.E."/>
            <person name="Ohm R.A."/>
            <person name="Ortiz-Santana B."/>
            <person name="Ovrebo C."/>
            <person name="Racz N."/>
            <person name="Riley R."/>
            <person name="Savchenko A."/>
            <person name="Shiryaev A."/>
            <person name="Soop K."/>
            <person name="Spirin V."/>
            <person name="Szebenyi C."/>
            <person name="Tomsovsky M."/>
            <person name="Tulloss R.E."/>
            <person name="Uehling J."/>
            <person name="Grigoriev I.V."/>
            <person name="Vagvolgyi C."/>
            <person name="Papp T."/>
            <person name="Martin F.M."/>
            <person name="Miettinen O."/>
            <person name="Hibbett D.S."/>
            <person name="Nagy L.G."/>
        </authorList>
    </citation>
    <scope>NUCLEOTIDE SEQUENCE [LARGE SCALE GENOMIC DNA]</scope>
    <source>
        <strain evidence="3 4">CBS 962.96</strain>
    </source>
</reference>
<dbReference type="AlphaFoldDB" id="A0A4S8LWM2"/>
<dbReference type="Proteomes" id="UP000297245">
    <property type="component" value="Unassembled WGS sequence"/>
</dbReference>
<keyword evidence="4" id="KW-1185">Reference proteome</keyword>
<dbReference type="Pfam" id="PF13391">
    <property type="entry name" value="HNH_2"/>
    <property type="match status" value="1"/>
</dbReference>
<accession>A0A4S8LWM2</accession>
<evidence type="ECO:0000256" key="1">
    <source>
        <dbReference type="SAM" id="MobiDB-lite"/>
    </source>
</evidence>
<sequence length="439" mass="50054">MSHSRPSDIPLTDEKVRSYVNRASASNDSLAHIVVKLPLKVGEIKETIVFSIPTHIIELATNYPAKYILHLMYCLTRCKGQLVWDTEESTPCDDNQLRQVWHTTDKPSWPMVRFVTEGPDDFLLLDPCGCDDRITASIFPTSERNYHSTIDKRDGGYCVISGKNFPGMAAGSVLDKAHIVPGNKKNIRLTEWATKGHDRTDPMYAVIRNIHDPRNILTMYNNIHTLCKNYNWGFTLLRVPNEYLNIEDMHWNSKTHEHSKPYPSGEMLYLFHPLHSLFDPEVHPTLKMLEVQRNGVVKPSADLTIWPTHALFDYWFGDVAMLYWADREALIRLAKSLYMQWYPQADEDSSSSFDESGEENREDEDDVYDDSDASTTKAPTPGPSTYHTGSQNKSANNDRDDWSGNILMWIWGAVAEQKEKAASIAKAADWVRSQGENVV</sequence>